<keyword evidence="2" id="KW-0378">Hydrolase</keyword>
<organism evidence="2">
    <name type="scientific">hydrothermal vent metagenome</name>
    <dbReference type="NCBI Taxonomy" id="652676"/>
    <lineage>
        <taxon>unclassified sequences</taxon>
        <taxon>metagenomes</taxon>
        <taxon>ecological metagenomes</taxon>
    </lineage>
</organism>
<evidence type="ECO:0000313" key="2">
    <source>
        <dbReference type="EMBL" id="VAW46369.1"/>
    </source>
</evidence>
<name>A0A3B0WAL9_9ZZZZ</name>
<dbReference type="InterPro" id="IPR000383">
    <property type="entry name" value="Xaa-Pro-like_dom"/>
</dbReference>
<proteinExistence type="predicted"/>
<dbReference type="InterPro" id="IPR029058">
    <property type="entry name" value="AB_hydrolase_fold"/>
</dbReference>
<evidence type="ECO:0000259" key="1">
    <source>
        <dbReference type="Pfam" id="PF02129"/>
    </source>
</evidence>
<feature type="non-terminal residue" evidence="2">
    <location>
        <position position="98"/>
    </location>
</feature>
<dbReference type="Pfam" id="PF02129">
    <property type="entry name" value="Peptidase_S15"/>
    <property type="match status" value="1"/>
</dbReference>
<dbReference type="PANTHER" id="PTHR42103">
    <property type="entry name" value="ALPHA/BETA-HYDROLASES SUPERFAMILY PROTEIN"/>
    <property type="match status" value="1"/>
</dbReference>
<dbReference type="PANTHER" id="PTHR42103:SF2">
    <property type="entry name" value="AB HYDROLASE-1 DOMAIN-CONTAINING PROTEIN"/>
    <property type="match status" value="1"/>
</dbReference>
<dbReference type="GO" id="GO:0016787">
    <property type="term" value="F:hydrolase activity"/>
    <property type="evidence" value="ECO:0007669"/>
    <property type="project" value="UniProtKB-KW"/>
</dbReference>
<sequence length="98" mass="10719">MKTVFKECLIDGVIGRLEVRYVAEAEPLSNKSKKLVVLSHPHPLHGGTMDNKVVTTMARAFHSLGYTAVTYNFRGVGKSEGEYDHGVGEQDDLMAVVA</sequence>
<dbReference type="SUPFAM" id="SSF53474">
    <property type="entry name" value="alpha/beta-Hydrolases"/>
    <property type="match status" value="1"/>
</dbReference>
<dbReference type="AlphaFoldDB" id="A0A3B0WAL9"/>
<feature type="domain" description="Xaa-Pro dipeptidyl-peptidase-like" evidence="1">
    <location>
        <begin position="27"/>
        <end position="97"/>
    </location>
</feature>
<dbReference type="Gene3D" id="3.40.50.1820">
    <property type="entry name" value="alpha/beta hydrolase"/>
    <property type="match status" value="1"/>
</dbReference>
<reference evidence="2" key="1">
    <citation type="submission" date="2018-06" db="EMBL/GenBank/DDBJ databases">
        <authorList>
            <person name="Zhirakovskaya E."/>
        </authorList>
    </citation>
    <scope>NUCLEOTIDE SEQUENCE</scope>
</reference>
<accession>A0A3B0WAL9</accession>
<protein>
    <submittedName>
        <fullName evidence="2">Alpha/beta hydrolase</fullName>
    </submittedName>
</protein>
<dbReference type="EMBL" id="UOFB01000135">
    <property type="protein sequence ID" value="VAW46369.1"/>
    <property type="molecule type" value="Genomic_DNA"/>
</dbReference>
<gene>
    <name evidence="2" type="ORF">MNBD_GAMMA04-1754</name>
</gene>